<dbReference type="Proteomes" id="UP000198211">
    <property type="component" value="Unassembled WGS sequence"/>
</dbReference>
<protein>
    <recommendedName>
        <fullName evidence="3">Reverse transcriptase</fullName>
    </recommendedName>
</protein>
<organism evidence="1 2">
    <name type="scientific">Phytophthora megakarya</name>
    <dbReference type="NCBI Taxonomy" id="4795"/>
    <lineage>
        <taxon>Eukaryota</taxon>
        <taxon>Sar</taxon>
        <taxon>Stramenopiles</taxon>
        <taxon>Oomycota</taxon>
        <taxon>Peronosporomycetes</taxon>
        <taxon>Peronosporales</taxon>
        <taxon>Peronosporaceae</taxon>
        <taxon>Phytophthora</taxon>
    </lineage>
</organism>
<evidence type="ECO:0008006" key="3">
    <source>
        <dbReference type="Google" id="ProtNLM"/>
    </source>
</evidence>
<evidence type="ECO:0000313" key="2">
    <source>
        <dbReference type="Proteomes" id="UP000198211"/>
    </source>
</evidence>
<reference evidence="2" key="1">
    <citation type="submission" date="2017-03" db="EMBL/GenBank/DDBJ databases">
        <title>Phytopthora megakarya and P. palmivora, two closely related causual agents of cacao black pod achieved similar genome size and gene model numbers by different mechanisms.</title>
        <authorList>
            <person name="Ali S."/>
            <person name="Shao J."/>
            <person name="Larry D.J."/>
            <person name="Kronmiller B."/>
            <person name="Shen D."/>
            <person name="Strem M.D."/>
            <person name="Melnick R.L."/>
            <person name="Guiltinan M.J."/>
            <person name="Tyler B.M."/>
            <person name="Meinhardt L.W."/>
            <person name="Bailey B.A."/>
        </authorList>
    </citation>
    <scope>NUCLEOTIDE SEQUENCE [LARGE SCALE GENOMIC DNA]</scope>
    <source>
        <strain evidence="2">zdho120</strain>
    </source>
</reference>
<proteinExistence type="predicted"/>
<keyword evidence="2" id="KW-1185">Reference proteome</keyword>
<evidence type="ECO:0000313" key="1">
    <source>
        <dbReference type="EMBL" id="OWZ10311.1"/>
    </source>
</evidence>
<name>A0A225VXP9_9STRA</name>
<dbReference type="AlphaFoldDB" id="A0A225VXP9"/>
<sequence>MRNVFKRAALTTRRRHGERDITDRKHAWARDHPTIATALAHIDWKDIRSITGATAWREQVLYRLKHRAFSNWDSTRGLPGCPISECLHQHITTAHTFWTCAGAMALWEVFYATWTAPGLVASTSRLTATFQLDLEMAPPGFWTHTVNRRKIPNRMTFGAMYEMPCRIVGRWEWSRPYKQYGDVDACIGNQEKTIVHS</sequence>
<comment type="caution">
    <text evidence="1">The sequence shown here is derived from an EMBL/GenBank/DDBJ whole genome shotgun (WGS) entry which is preliminary data.</text>
</comment>
<accession>A0A225VXP9</accession>
<dbReference type="OrthoDB" id="141793at2759"/>
<gene>
    <name evidence="1" type="ORF">PHMEG_00016858</name>
</gene>
<dbReference type="EMBL" id="NBNE01002487">
    <property type="protein sequence ID" value="OWZ10311.1"/>
    <property type="molecule type" value="Genomic_DNA"/>
</dbReference>